<dbReference type="InterPro" id="IPR000152">
    <property type="entry name" value="EGF-type_Asp/Asn_hydroxyl_site"/>
</dbReference>
<evidence type="ECO:0000313" key="10">
    <source>
        <dbReference type="EMBL" id="KAG8232834.1"/>
    </source>
</evidence>
<dbReference type="EMBL" id="KZ308659">
    <property type="protein sequence ID" value="KAG8232834.1"/>
    <property type="molecule type" value="Genomic_DNA"/>
</dbReference>
<feature type="domain" description="EGF-like" evidence="9">
    <location>
        <begin position="178"/>
        <end position="220"/>
    </location>
</feature>
<evidence type="ECO:0000256" key="7">
    <source>
        <dbReference type="ARBA" id="ARBA00023180"/>
    </source>
</evidence>
<dbReference type="PANTHER" id="PTHR22963">
    <property type="entry name" value="ENDOGLIN-RELATED"/>
    <property type="match status" value="1"/>
</dbReference>
<feature type="domain" description="EGF-like" evidence="9">
    <location>
        <begin position="472"/>
        <end position="508"/>
    </location>
</feature>
<dbReference type="GO" id="GO:0005509">
    <property type="term" value="F:calcium ion binding"/>
    <property type="evidence" value="ECO:0007669"/>
    <property type="project" value="InterPro"/>
</dbReference>
<feature type="domain" description="EGF-like" evidence="9">
    <location>
        <begin position="811"/>
        <end position="854"/>
    </location>
</feature>
<feature type="domain" description="EGF-like" evidence="9">
    <location>
        <begin position="389"/>
        <end position="432"/>
    </location>
</feature>
<dbReference type="SMART" id="SM00274">
    <property type="entry name" value="FOLN"/>
    <property type="match status" value="10"/>
</dbReference>
<dbReference type="FunFam" id="2.10.25.10:FF:000014">
    <property type="entry name" value="Latent-transforming growth factor beta-binding protein 3"/>
    <property type="match status" value="2"/>
</dbReference>
<feature type="domain" description="EGF-like" evidence="9">
    <location>
        <begin position="93"/>
        <end position="136"/>
    </location>
</feature>
<evidence type="ECO:0000313" key="11">
    <source>
        <dbReference type="Proteomes" id="UP000792457"/>
    </source>
</evidence>
<keyword evidence="6" id="KW-1015">Disulfide bond</keyword>
<dbReference type="PROSITE" id="PS01187">
    <property type="entry name" value="EGF_CA"/>
    <property type="match status" value="7"/>
</dbReference>
<dbReference type="InterPro" id="IPR003645">
    <property type="entry name" value="Fol_N"/>
</dbReference>
<dbReference type="PROSITE" id="PS00010">
    <property type="entry name" value="ASX_HYDROXYL"/>
    <property type="match status" value="13"/>
</dbReference>
<feature type="domain" description="EGF-like" evidence="9">
    <location>
        <begin position="262"/>
        <end position="307"/>
    </location>
</feature>
<dbReference type="SMART" id="SM00179">
    <property type="entry name" value="EGF_CA"/>
    <property type="match status" value="19"/>
</dbReference>
<accession>A0A8K0P6N6</accession>
<dbReference type="Pfam" id="PF07645">
    <property type="entry name" value="EGF_CA"/>
    <property type="match status" value="15"/>
</dbReference>
<keyword evidence="7" id="KW-0325">Glycoprotein</keyword>
<feature type="domain" description="EGF-like" evidence="9">
    <location>
        <begin position="1530"/>
        <end position="1566"/>
    </location>
</feature>
<gene>
    <name evidence="10" type="ORF">J437_LFUL013160</name>
</gene>
<keyword evidence="4" id="KW-0732">Signal</keyword>
<dbReference type="SUPFAM" id="SSF57196">
    <property type="entry name" value="EGF/Laminin"/>
    <property type="match status" value="8"/>
</dbReference>
<dbReference type="CDD" id="cd00054">
    <property type="entry name" value="EGF_CA"/>
    <property type="match status" value="14"/>
</dbReference>
<dbReference type="SMART" id="SM00286">
    <property type="entry name" value="PTI"/>
    <property type="match status" value="8"/>
</dbReference>
<reference evidence="10" key="2">
    <citation type="submission" date="2017-10" db="EMBL/GenBank/DDBJ databases">
        <title>Ladona fulva Genome sequencing and assembly.</title>
        <authorList>
            <person name="Murali S."/>
            <person name="Richards S."/>
            <person name="Bandaranaike D."/>
            <person name="Bellair M."/>
            <person name="Blankenburg K."/>
            <person name="Chao H."/>
            <person name="Dinh H."/>
            <person name="Doddapaneni H."/>
            <person name="Dugan-Rocha S."/>
            <person name="Elkadiri S."/>
            <person name="Gnanaolivu R."/>
            <person name="Hernandez B."/>
            <person name="Skinner E."/>
            <person name="Javaid M."/>
            <person name="Lee S."/>
            <person name="Li M."/>
            <person name="Ming W."/>
            <person name="Munidasa M."/>
            <person name="Muniz J."/>
            <person name="Nguyen L."/>
            <person name="Hughes D."/>
            <person name="Osuji N."/>
            <person name="Pu L.-L."/>
            <person name="Puazo M."/>
            <person name="Qu C."/>
            <person name="Quiroz J."/>
            <person name="Raj R."/>
            <person name="Weissenberger G."/>
            <person name="Xin Y."/>
            <person name="Zou X."/>
            <person name="Han Y."/>
            <person name="Worley K."/>
            <person name="Muzny D."/>
            <person name="Gibbs R."/>
        </authorList>
    </citation>
    <scope>NUCLEOTIDE SEQUENCE</scope>
    <source>
        <strain evidence="10">Sampled in the wild</strain>
    </source>
</reference>
<dbReference type="OrthoDB" id="4405280at2759"/>
<dbReference type="PANTHER" id="PTHR22963:SF39">
    <property type="entry name" value="DUMPY"/>
    <property type="match status" value="1"/>
</dbReference>
<dbReference type="SMART" id="SM00289">
    <property type="entry name" value="WR1"/>
    <property type="match status" value="9"/>
</dbReference>
<dbReference type="SMART" id="SM00181">
    <property type="entry name" value="EGF"/>
    <property type="match status" value="36"/>
</dbReference>
<dbReference type="InterPro" id="IPR006150">
    <property type="entry name" value="Cys_repeat_1"/>
</dbReference>
<dbReference type="PROSITE" id="PS01186">
    <property type="entry name" value="EGF_2"/>
    <property type="match status" value="9"/>
</dbReference>
<evidence type="ECO:0000256" key="4">
    <source>
        <dbReference type="ARBA" id="ARBA00022729"/>
    </source>
</evidence>
<reference evidence="10" key="1">
    <citation type="submission" date="2013-04" db="EMBL/GenBank/DDBJ databases">
        <authorList>
            <person name="Qu J."/>
            <person name="Murali S.C."/>
            <person name="Bandaranaike D."/>
            <person name="Bellair M."/>
            <person name="Blankenburg K."/>
            <person name="Chao H."/>
            <person name="Dinh H."/>
            <person name="Doddapaneni H."/>
            <person name="Downs B."/>
            <person name="Dugan-Rocha S."/>
            <person name="Elkadiri S."/>
            <person name="Gnanaolivu R.D."/>
            <person name="Hernandez B."/>
            <person name="Javaid M."/>
            <person name="Jayaseelan J.C."/>
            <person name="Lee S."/>
            <person name="Li M."/>
            <person name="Ming W."/>
            <person name="Munidasa M."/>
            <person name="Muniz J."/>
            <person name="Nguyen L."/>
            <person name="Ongeri F."/>
            <person name="Osuji N."/>
            <person name="Pu L.-L."/>
            <person name="Puazo M."/>
            <person name="Qu C."/>
            <person name="Quiroz J."/>
            <person name="Raj R."/>
            <person name="Weissenberger G."/>
            <person name="Xin Y."/>
            <person name="Zou X."/>
            <person name="Han Y."/>
            <person name="Richards S."/>
            <person name="Worley K."/>
            <person name="Muzny D."/>
            <person name="Gibbs R."/>
        </authorList>
    </citation>
    <scope>NUCLEOTIDE SEQUENCE</scope>
    <source>
        <strain evidence="10">Sampled in the wild</strain>
    </source>
</reference>
<comment type="caution">
    <text evidence="8">Lacks conserved residue(s) required for the propagation of feature annotation.</text>
</comment>
<dbReference type="SUPFAM" id="SSF57184">
    <property type="entry name" value="Growth factor receptor domain"/>
    <property type="match status" value="3"/>
</dbReference>
<keyword evidence="11" id="KW-1185">Reference proteome</keyword>
<sequence length="2032" mass="212676">MQGSAVGSVPRDRLICRRFCMRKSKGGKMGGVGADVEEEDEGVRLSWERVFSQRPLAVRPMVPTTRGGLRDDAFYVKGRVIGICIRGGPPQGDINECDNPVLAQRCVANAECCNLPAHFVCKCLPGFHGDGEVECLDIDECQKANACGHNARCHNLPGNYTCSCLDGFYGNPYDGCADRNECDDQNACGPRALCTNEAGGHKCHCPEGYVGDPYGREGCRDENECIARAPCGRNALCSNLEGGFRCVCPQGFVGDPFDSCTDVDECEENGHGITGPCGLGATCHNTPGSFRCECTNGHTGDPNRGCTDLNECAHSSSCGVNSQCINSDGSYDCICPPGFRGEGQLYCNNIDECKDNPCGANAVCTDVIGSFTCTCLEDYTGDPYKGCVDINECVALDKPCGKYAICENAAPGYNCVCPQGYTAKPDPSVACEQIDVNILCNGNFDCVNNAECLDGQCFCRKGFLAKGAECVDIDECHAEPCGPNAICTNTVGGFRCECEHDFVGAPPHVPCKAPCEDIKCGPHAYCKPDGNEAYCICDEGWTFNPSNIVAGCIDIDECDKVNGPSGRCGANAVCTNLPGSFSCQCAPGFSGNAQKQCFDIDECAQPNTCGLNALCINIPGSHACECPEGTIPDPDPQTRCVGIVTCKTEADCPGNAICDAHGRCLCPEPNVGNDCRHPCETISCGPNAQCTLVNEVAQCVCSPGYTGSALEGGGGCVDIDECVADPCPRGAICINAPGRFSCQCPSGFKGDPYRGGCVEPPTIPSGCGPDSPCPAGEQCVRDDFVGVGVCICQRGYTRDTPGPDGSSRCRDIDECTELREKPACGLGAVCKNLPGSYECQCPPGFNGNPYSLCEQCSTLECQCQPPYQIVEGNCALAGCSKGEKCPAGAECITIAGGVSYCACPKGYRIKQDGSCEDVNECTEIRQVCGFGAECINRPGTHECVCPTGFSGDPYHGVCSPDQIRCINDGDCQPNEKCVQPGECVCPPPFFTDALDGNKCKSPCERFLCGINAKCTPSDPPRCMCETGHQGNPLQGCIDIDECFSSPCAYGAHCINEKGGYKCVCSRGMTGDPYRSGCINQGAPKTECDKNTDCVDQLACVAGSCVNPCDKLPCGVNAYCEAQNHAAWCRCNVGFTELPGGECVSACDAFICGQGAVCMATANGPTCKCVEGYVGNPFPGGACHPDVCSVTEPCQEPSICVSGRCKERCEGVVCGVGATCDPSTNKCVCNPFFVGNPDLVCMPPIMAPVCIPECGPNAHCKYGTSNQCVCNPGMSGNPYEGCSPQEKTCSTTACGLGAECRQGINTVECVCPVGFIGNPYVSCQVACRNADDCVFGERCQNNVCVVPCAGHAQCSDNQACINGICTLGCRSHVNCPSDQACINGKCQDPCKKEGACGPNAVCKCVDHATTCLCPDGFVGNPVPEQGCVRVPIQCGSGGSCPEGYVCLGSFCALSCAPHENNCAVGERCGNGNACVKVCLGDGNCLVGEVCEEGTCQPGCHIDSDCKTSEVCVSGKCRCGSGFTPGPAGCLDIDECTGGPCHPTAECINTPGSFRCSCPIGTVGDPFIAPGCVAPNECEDDGSCGETLACRSSDGLLKCMDPCASTSCGPGAVCNVYEHAPVCNCPVGFLGDPNDPSVGCFKVECLDDDDCPRDKYCHKQNNRCMNPCDQLDCGRGTCKVTDHKAVCSCIDGYHLEDGRCRNTPGSFTCACPEGLVGNPVSGGCRSPGDCLADLDCPPTAVCINNRCGNPCDQSGVCAHGALCTPLARGEHSGGSQALCQCPPRTTGDPVHGECIPLECEESEDCDETLACVSSRCINPCSLPNACGLNAQCIPERHAGICQCGPGTTGDPRLGCVPVQYCAGDGQCPAGTRCTDGVCSLECNSARDCIGDQLCIQDVCRPTCKSNSSCPDFQYCLNNICVKEVRCRSDDDCDPVQRCALNTLGQADCINPCESVLCGRNADCFAQDHSAICTCKTGYFGNPQDDKIGCQPIECNKNEDCASEKLCEDHVCKVACLLHNPCGQNAVCAAENHVQ</sequence>
<keyword evidence="3 8" id="KW-0245">EGF-like domain</keyword>
<feature type="domain" description="EGF-like" evidence="9">
    <location>
        <begin position="554"/>
        <end position="598"/>
    </location>
</feature>
<feature type="domain" description="EGF-like" evidence="9">
    <location>
        <begin position="349"/>
        <end position="388"/>
    </location>
</feature>
<evidence type="ECO:0000256" key="5">
    <source>
        <dbReference type="ARBA" id="ARBA00022737"/>
    </source>
</evidence>
<dbReference type="PROSITE" id="PS50026">
    <property type="entry name" value="EGF_3"/>
    <property type="match status" value="17"/>
</dbReference>
<dbReference type="InterPro" id="IPR001881">
    <property type="entry name" value="EGF-like_Ca-bd_dom"/>
</dbReference>
<evidence type="ECO:0000256" key="3">
    <source>
        <dbReference type="ARBA" id="ARBA00022536"/>
    </source>
</evidence>
<comment type="caution">
    <text evidence="10">The sequence shown here is derived from an EMBL/GenBank/DDBJ whole genome shotgun (WGS) entry which is preliminary data.</text>
</comment>
<feature type="domain" description="EGF-like" evidence="9">
    <location>
        <begin position="1284"/>
        <end position="1323"/>
    </location>
</feature>
<name>A0A8K0P6N6_LADFU</name>
<dbReference type="GO" id="GO:0005576">
    <property type="term" value="C:extracellular region"/>
    <property type="evidence" value="ECO:0007669"/>
    <property type="project" value="UniProtKB-SubCell"/>
</dbReference>
<dbReference type="FunFam" id="2.10.25.10:FF:000526">
    <property type="entry name" value="Dumpy, isoform J"/>
    <property type="match status" value="1"/>
</dbReference>
<feature type="domain" description="EGF-like" evidence="9">
    <location>
        <begin position="917"/>
        <end position="959"/>
    </location>
</feature>
<proteinExistence type="predicted"/>
<evidence type="ECO:0000256" key="8">
    <source>
        <dbReference type="PROSITE-ProRule" id="PRU00076"/>
    </source>
</evidence>
<dbReference type="InterPro" id="IPR049883">
    <property type="entry name" value="NOTCH1_EGF-like"/>
</dbReference>
<feature type="non-terminal residue" evidence="10">
    <location>
        <position position="1"/>
    </location>
</feature>
<feature type="domain" description="EGF-like" evidence="9">
    <location>
        <begin position="599"/>
        <end position="637"/>
    </location>
</feature>
<feature type="domain" description="EGF-like" evidence="9">
    <location>
        <begin position="137"/>
        <end position="177"/>
    </location>
</feature>
<keyword evidence="5" id="KW-0677">Repeat</keyword>
<evidence type="ECO:0000256" key="1">
    <source>
        <dbReference type="ARBA" id="ARBA00004613"/>
    </source>
</evidence>
<feature type="domain" description="EGF-like" evidence="9">
    <location>
        <begin position="718"/>
        <end position="751"/>
    </location>
</feature>
<evidence type="ECO:0000259" key="9">
    <source>
        <dbReference type="PROSITE" id="PS50026"/>
    </source>
</evidence>
<dbReference type="InterPro" id="IPR018097">
    <property type="entry name" value="EGF_Ca-bd_CS"/>
</dbReference>
<feature type="domain" description="EGF-like" evidence="9">
    <location>
        <begin position="308"/>
        <end position="348"/>
    </location>
</feature>
<protein>
    <recommendedName>
        <fullName evidence="9">EGF-like domain-containing protein</fullName>
    </recommendedName>
</protein>
<organism evidence="10 11">
    <name type="scientific">Ladona fulva</name>
    <name type="common">Scarce chaser dragonfly</name>
    <name type="synonym">Libellula fulva</name>
    <dbReference type="NCBI Taxonomy" id="123851"/>
    <lineage>
        <taxon>Eukaryota</taxon>
        <taxon>Metazoa</taxon>
        <taxon>Ecdysozoa</taxon>
        <taxon>Arthropoda</taxon>
        <taxon>Hexapoda</taxon>
        <taxon>Insecta</taxon>
        <taxon>Pterygota</taxon>
        <taxon>Palaeoptera</taxon>
        <taxon>Odonata</taxon>
        <taxon>Epiprocta</taxon>
        <taxon>Anisoptera</taxon>
        <taxon>Libelluloidea</taxon>
        <taxon>Libellulidae</taxon>
        <taxon>Ladona</taxon>
    </lineage>
</organism>
<feature type="domain" description="EGF-like" evidence="9">
    <location>
        <begin position="221"/>
        <end position="261"/>
    </location>
</feature>
<keyword evidence="2" id="KW-0964">Secreted</keyword>
<dbReference type="Gene3D" id="2.10.25.10">
    <property type="entry name" value="Laminin"/>
    <property type="match status" value="18"/>
</dbReference>
<dbReference type="Pfam" id="PF12661">
    <property type="entry name" value="hEGF"/>
    <property type="match status" value="2"/>
</dbReference>
<dbReference type="InterPro" id="IPR013032">
    <property type="entry name" value="EGF-like_CS"/>
</dbReference>
<feature type="domain" description="EGF-like" evidence="9">
    <location>
        <begin position="1038"/>
        <end position="1078"/>
    </location>
</feature>
<dbReference type="InterPro" id="IPR000742">
    <property type="entry name" value="EGF"/>
</dbReference>
<dbReference type="FunFam" id="2.10.25.10:FF:000038">
    <property type="entry name" value="Fibrillin 2"/>
    <property type="match status" value="10"/>
</dbReference>
<dbReference type="InterPro" id="IPR009030">
    <property type="entry name" value="Growth_fac_rcpt_cys_sf"/>
</dbReference>
<comment type="subcellular location">
    <subcellularLocation>
        <location evidence="1">Secreted</location>
    </subcellularLocation>
</comment>
<dbReference type="FunFam" id="2.10.25.10:FF:000686">
    <property type="entry name" value="Dumpy, isoform Z"/>
    <property type="match status" value="1"/>
</dbReference>
<dbReference type="Proteomes" id="UP000792457">
    <property type="component" value="Unassembled WGS sequence"/>
</dbReference>
<evidence type="ECO:0000256" key="6">
    <source>
        <dbReference type="ARBA" id="ARBA00023157"/>
    </source>
</evidence>
<evidence type="ECO:0000256" key="2">
    <source>
        <dbReference type="ARBA" id="ARBA00022525"/>
    </source>
</evidence>